<feature type="active site" evidence="15">
    <location>
        <position position="314"/>
    </location>
</feature>
<evidence type="ECO:0000256" key="17">
    <source>
        <dbReference type="PROSITE-ProRule" id="PRU00409"/>
    </source>
</evidence>
<feature type="active site" evidence="15">
    <location>
        <position position="181"/>
    </location>
</feature>
<dbReference type="EC" id="6.3.2.4" evidence="14"/>
<dbReference type="PROSITE" id="PS50975">
    <property type="entry name" value="ATP_GRASP"/>
    <property type="match status" value="1"/>
</dbReference>
<evidence type="ECO:0000256" key="7">
    <source>
        <dbReference type="ARBA" id="ARBA00022741"/>
    </source>
</evidence>
<dbReference type="PIRSF" id="PIRSF039102">
    <property type="entry name" value="Ddl/VanB"/>
    <property type="match status" value="1"/>
</dbReference>
<comment type="similarity">
    <text evidence="3 14">Belongs to the D-alanine--D-alanine ligase family.</text>
</comment>
<dbReference type="EMBL" id="MFCA01000029">
    <property type="protein sequence ID" value="OGE01149.1"/>
    <property type="molecule type" value="Genomic_DNA"/>
</dbReference>
<evidence type="ECO:0000256" key="8">
    <source>
        <dbReference type="ARBA" id="ARBA00022840"/>
    </source>
</evidence>
<keyword evidence="7 17" id="KW-0547">Nucleotide-binding</keyword>
<accession>A0A1F5HAN4</accession>
<comment type="cofactor">
    <cofactor evidence="1">
        <name>Mn(2+)</name>
        <dbReference type="ChEBI" id="CHEBI:29035"/>
    </cofactor>
</comment>
<evidence type="ECO:0000256" key="9">
    <source>
        <dbReference type="ARBA" id="ARBA00022842"/>
    </source>
</evidence>
<comment type="caution">
    <text evidence="19">The sequence shown here is derived from an EMBL/GenBank/DDBJ whole genome shotgun (WGS) entry which is preliminary data.</text>
</comment>
<dbReference type="GO" id="GO:0005737">
    <property type="term" value="C:cytoplasm"/>
    <property type="evidence" value="ECO:0007669"/>
    <property type="project" value="UniProtKB-SubCell"/>
</dbReference>
<dbReference type="NCBIfam" id="TIGR01205">
    <property type="entry name" value="D_ala_D_alaTIGR"/>
    <property type="match status" value="1"/>
</dbReference>
<dbReference type="InterPro" id="IPR011095">
    <property type="entry name" value="Dala_Dala_lig_C"/>
</dbReference>
<keyword evidence="5 14" id="KW-0436">Ligase</keyword>
<dbReference type="GO" id="GO:0046872">
    <property type="term" value="F:metal ion binding"/>
    <property type="evidence" value="ECO:0007669"/>
    <property type="project" value="UniProtKB-KW"/>
</dbReference>
<comment type="subcellular location">
    <subcellularLocation>
        <location evidence="2 14">Cytoplasm</location>
    </subcellularLocation>
</comment>
<dbReference type="Gene3D" id="3.30.1490.20">
    <property type="entry name" value="ATP-grasp fold, A domain"/>
    <property type="match status" value="1"/>
</dbReference>
<dbReference type="STRING" id="1797737.A2196_00355"/>
<evidence type="ECO:0000256" key="13">
    <source>
        <dbReference type="ARBA" id="ARBA00023316"/>
    </source>
</evidence>
<dbReference type="InterPro" id="IPR016185">
    <property type="entry name" value="PreATP-grasp_dom_sf"/>
</dbReference>
<dbReference type="GO" id="GO:0005524">
    <property type="term" value="F:ATP binding"/>
    <property type="evidence" value="ECO:0007669"/>
    <property type="project" value="UniProtKB-UniRule"/>
</dbReference>
<evidence type="ECO:0000256" key="15">
    <source>
        <dbReference type="PIRSR" id="PIRSR039102-1"/>
    </source>
</evidence>
<evidence type="ECO:0000313" key="20">
    <source>
        <dbReference type="Proteomes" id="UP000176751"/>
    </source>
</evidence>
<feature type="domain" description="ATP-grasp" evidence="18">
    <location>
        <begin position="139"/>
        <end position="336"/>
    </location>
</feature>
<dbReference type="InterPro" id="IPR000291">
    <property type="entry name" value="D-Ala_lig_Van_CS"/>
</dbReference>
<dbReference type="Proteomes" id="UP000176751">
    <property type="component" value="Unassembled WGS sequence"/>
</dbReference>
<comment type="catalytic activity">
    <reaction evidence="14">
        <text>2 D-alanine + ATP = D-alanyl-D-alanine + ADP + phosphate + H(+)</text>
        <dbReference type="Rhea" id="RHEA:11224"/>
        <dbReference type="ChEBI" id="CHEBI:15378"/>
        <dbReference type="ChEBI" id="CHEBI:30616"/>
        <dbReference type="ChEBI" id="CHEBI:43474"/>
        <dbReference type="ChEBI" id="CHEBI:57416"/>
        <dbReference type="ChEBI" id="CHEBI:57822"/>
        <dbReference type="ChEBI" id="CHEBI:456216"/>
        <dbReference type="EC" id="6.3.2.4"/>
    </reaction>
</comment>
<evidence type="ECO:0000256" key="10">
    <source>
        <dbReference type="ARBA" id="ARBA00022960"/>
    </source>
</evidence>
<protein>
    <recommendedName>
        <fullName evidence="14">D-alanine--D-alanine ligase</fullName>
        <ecNumber evidence="14">6.3.2.4</ecNumber>
    </recommendedName>
    <alternativeName>
        <fullName evidence="14">D-Ala-D-Ala ligase</fullName>
    </alternativeName>
    <alternativeName>
        <fullName evidence="14">D-alanylalanine synthetase</fullName>
    </alternativeName>
</protein>
<evidence type="ECO:0000256" key="6">
    <source>
        <dbReference type="ARBA" id="ARBA00022723"/>
    </source>
</evidence>
<dbReference type="PANTHER" id="PTHR23132">
    <property type="entry name" value="D-ALANINE--D-ALANINE LIGASE"/>
    <property type="match status" value="1"/>
</dbReference>
<keyword evidence="9 16" id="KW-0460">Magnesium</keyword>
<keyword evidence="4 14" id="KW-0963">Cytoplasm</keyword>
<sequence>MKKRITVTVLMGGKSAEHEISLISGREVVKNLNFKKYNVLPIVISRNGITWQIGERAAFLLDSPAKRRVKGKKPKVGKLIKTDHVSIIKNHKVDVVFIAMHGPNGEDGTIQGFLELIGVPYTGSGILASALGMDKISSRKLFTQAGLKVPEYLVLQKDDSPQIVWKKFKPPVFVKPHNQGSSVGTTLVKEKNKLRDALNLAFDFSHLALAEEFLDGIEITCPILGNNKPKALPVVEIVPKRDFFDYKAKYNDKLCDEIVPARISKALTKKAQQIALTAYQSLGCSGFGRVDMIAKGNNIYVLEVNTIPGLTPVSLFPKSAVAAGISYPELLDKIVMFALSK</sequence>
<dbReference type="HAMAP" id="MF_00047">
    <property type="entry name" value="Dala_Dala_lig"/>
    <property type="match status" value="1"/>
</dbReference>
<keyword evidence="6 16" id="KW-0479">Metal-binding</keyword>
<keyword evidence="11 14" id="KW-0573">Peptidoglycan synthesis</keyword>
<dbReference type="Pfam" id="PF07478">
    <property type="entry name" value="Dala_Dala_lig_C"/>
    <property type="match status" value="1"/>
</dbReference>
<gene>
    <name evidence="14" type="primary">ddl</name>
    <name evidence="19" type="ORF">A2196_00355</name>
</gene>
<evidence type="ECO:0000256" key="11">
    <source>
        <dbReference type="ARBA" id="ARBA00022984"/>
    </source>
</evidence>
<dbReference type="GO" id="GO:0008360">
    <property type="term" value="P:regulation of cell shape"/>
    <property type="evidence" value="ECO:0007669"/>
    <property type="project" value="UniProtKB-KW"/>
</dbReference>
<dbReference type="NCBIfam" id="NF002528">
    <property type="entry name" value="PRK01966.1-4"/>
    <property type="match status" value="1"/>
</dbReference>
<organism evidence="19 20">
    <name type="scientific">Candidatus Curtissbacteria bacterium RIFOXYA1_FULL_41_14</name>
    <dbReference type="NCBI Taxonomy" id="1797737"/>
    <lineage>
        <taxon>Bacteria</taxon>
        <taxon>Candidatus Curtissiibacteriota</taxon>
    </lineage>
</organism>
<dbReference type="InterPro" id="IPR005905">
    <property type="entry name" value="D_ala_D_ala"/>
</dbReference>
<dbReference type="PANTHER" id="PTHR23132:SF23">
    <property type="entry name" value="D-ALANINE--D-ALANINE LIGASE B"/>
    <property type="match status" value="1"/>
</dbReference>
<keyword evidence="10 14" id="KW-0133">Cell shape</keyword>
<name>A0A1F5HAN4_9BACT</name>
<dbReference type="NCBIfam" id="NF002378">
    <property type="entry name" value="PRK01372.1"/>
    <property type="match status" value="1"/>
</dbReference>
<evidence type="ECO:0000256" key="4">
    <source>
        <dbReference type="ARBA" id="ARBA00022490"/>
    </source>
</evidence>
<dbReference type="SUPFAM" id="SSF56059">
    <property type="entry name" value="Glutathione synthetase ATP-binding domain-like"/>
    <property type="match status" value="1"/>
</dbReference>
<evidence type="ECO:0000256" key="12">
    <source>
        <dbReference type="ARBA" id="ARBA00023211"/>
    </source>
</evidence>
<feature type="active site" evidence="15">
    <location>
        <position position="17"/>
    </location>
</feature>
<dbReference type="InterPro" id="IPR013815">
    <property type="entry name" value="ATP_grasp_subdomain_1"/>
</dbReference>
<dbReference type="AlphaFoldDB" id="A0A1F5HAN4"/>
<dbReference type="Gene3D" id="3.30.470.20">
    <property type="entry name" value="ATP-grasp fold, B domain"/>
    <property type="match status" value="1"/>
</dbReference>
<reference evidence="19 20" key="1">
    <citation type="journal article" date="2016" name="Nat. Commun.">
        <title>Thousands of microbial genomes shed light on interconnected biogeochemical processes in an aquifer system.</title>
        <authorList>
            <person name="Anantharaman K."/>
            <person name="Brown C.T."/>
            <person name="Hug L.A."/>
            <person name="Sharon I."/>
            <person name="Castelle C.J."/>
            <person name="Probst A.J."/>
            <person name="Thomas B.C."/>
            <person name="Singh A."/>
            <person name="Wilkins M.J."/>
            <person name="Karaoz U."/>
            <person name="Brodie E.L."/>
            <person name="Williams K.H."/>
            <person name="Hubbard S.S."/>
            <person name="Banfield J.F."/>
        </authorList>
    </citation>
    <scope>NUCLEOTIDE SEQUENCE [LARGE SCALE GENOMIC DNA]</scope>
</reference>
<evidence type="ECO:0000256" key="5">
    <source>
        <dbReference type="ARBA" id="ARBA00022598"/>
    </source>
</evidence>
<evidence type="ECO:0000313" key="19">
    <source>
        <dbReference type="EMBL" id="OGE01149.1"/>
    </source>
</evidence>
<keyword evidence="8 17" id="KW-0067">ATP-binding</keyword>
<comment type="cofactor">
    <cofactor evidence="16">
        <name>Mg(2+)</name>
        <dbReference type="ChEBI" id="CHEBI:18420"/>
    </cofactor>
    <cofactor evidence="16">
        <name>Mn(2+)</name>
        <dbReference type="ChEBI" id="CHEBI:29035"/>
    </cofactor>
    <text evidence="16">Binds 2 magnesium or manganese ions per subunit.</text>
</comment>
<proteinExistence type="inferred from homology"/>
<dbReference type="FunFam" id="3.30.470.20:FF:000008">
    <property type="entry name" value="D-alanine--D-alanine ligase"/>
    <property type="match status" value="1"/>
</dbReference>
<feature type="binding site" evidence="16">
    <location>
        <position position="303"/>
    </location>
    <ligand>
        <name>Mg(2+)</name>
        <dbReference type="ChEBI" id="CHEBI:18420"/>
        <label>2</label>
    </ligand>
</feature>
<dbReference type="PROSITE" id="PS00844">
    <property type="entry name" value="DALA_DALA_LIGASE_2"/>
    <property type="match status" value="1"/>
</dbReference>
<keyword evidence="12 16" id="KW-0464">Manganese</keyword>
<evidence type="ECO:0000256" key="2">
    <source>
        <dbReference type="ARBA" id="ARBA00004496"/>
    </source>
</evidence>
<evidence type="ECO:0000259" key="18">
    <source>
        <dbReference type="PROSITE" id="PS50975"/>
    </source>
</evidence>
<dbReference type="GO" id="GO:0009252">
    <property type="term" value="P:peptidoglycan biosynthetic process"/>
    <property type="evidence" value="ECO:0007669"/>
    <property type="project" value="UniProtKB-UniRule"/>
</dbReference>
<dbReference type="InterPro" id="IPR011761">
    <property type="entry name" value="ATP-grasp"/>
</dbReference>
<evidence type="ECO:0000256" key="14">
    <source>
        <dbReference type="HAMAP-Rule" id="MF_00047"/>
    </source>
</evidence>
<feature type="binding site" evidence="16">
    <location>
        <position position="303"/>
    </location>
    <ligand>
        <name>Mg(2+)</name>
        <dbReference type="ChEBI" id="CHEBI:18420"/>
        <label>1</label>
    </ligand>
</feature>
<dbReference type="GO" id="GO:0008716">
    <property type="term" value="F:D-alanine-D-alanine ligase activity"/>
    <property type="evidence" value="ECO:0007669"/>
    <property type="project" value="UniProtKB-UniRule"/>
</dbReference>
<feature type="binding site" evidence="16">
    <location>
        <position position="305"/>
    </location>
    <ligand>
        <name>Mg(2+)</name>
        <dbReference type="ChEBI" id="CHEBI:18420"/>
        <label>2</label>
    </ligand>
</feature>
<dbReference type="GO" id="GO:0071555">
    <property type="term" value="P:cell wall organization"/>
    <property type="evidence" value="ECO:0007669"/>
    <property type="project" value="UniProtKB-KW"/>
</dbReference>
<comment type="function">
    <text evidence="14">Cell wall formation.</text>
</comment>
<evidence type="ECO:0000256" key="16">
    <source>
        <dbReference type="PIRSR" id="PIRSR039102-3"/>
    </source>
</evidence>
<dbReference type="Gene3D" id="3.40.50.20">
    <property type="match status" value="1"/>
</dbReference>
<dbReference type="InterPro" id="IPR011127">
    <property type="entry name" value="Dala_Dala_lig_N"/>
</dbReference>
<evidence type="ECO:0000256" key="1">
    <source>
        <dbReference type="ARBA" id="ARBA00001936"/>
    </source>
</evidence>
<dbReference type="UniPathway" id="UPA00219"/>
<dbReference type="PROSITE" id="PS00843">
    <property type="entry name" value="DALA_DALA_LIGASE_1"/>
    <property type="match status" value="1"/>
</dbReference>
<feature type="binding site" evidence="16">
    <location>
        <position position="291"/>
    </location>
    <ligand>
        <name>Mg(2+)</name>
        <dbReference type="ChEBI" id="CHEBI:18420"/>
        <label>1</label>
    </ligand>
</feature>
<keyword evidence="13 14" id="KW-0961">Cell wall biogenesis/degradation</keyword>
<evidence type="ECO:0000256" key="3">
    <source>
        <dbReference type="ARBA" id="ARBA00010871"/>
    </source>
</evidence>
<comment type="pathway">
    <text evidence="14">Cell wall biogenesis; peptidoglycan biosynthesis.</text>
</comment>
<dbReference type="Pfam" id="PF01820">
    <property type="entry name" value="Dala_Dala_lig_N"/>
    <property type="match status" value="1"/>
</dbReference>
<dbReference type="SUPFAM" id="SSF52440">
    <property type="entry name" value="PreATP-grasp domain"/>
    <property type="match status" value="1"/>
</dbReference>